<reference evidence="1" key="1">
    <citation type="submission" date="2021-03" db="EMBL/GenBank/DDBJ databases">
        <title>Revisited historic fungal species revealed as producer of novel bioactive compounds through whole genome sequencing and comparative genomics.</title>
        <authorList>
            <person name="Vignolle G.A."/>
            <person name="Hochenegger N."/>
            <person name="Mach R.L."/>
            <person name="Mach-Aigner A.R."/>
            <person name="Javad Rahimi M."/>
            <person name="Salim K.A."/>
            <person name="Chan C.M."/>
            <person name="Lim L.B.L."/>
            <person name="Cai F."/>
            <person name="Druzhinina I.S."/>
            <person name="U'Ren J.M."/>
            <person name="Derntl C."/>
        </authorList>
    </citation>
    <scope>NUCLEOTIDE SEQUENCE</scope>
    <source>
        <strain evidence="1">TUCIM 5799</strain>
    </source>
</reference>
<comment type="caution">
    <text evidence="1">The sequence shown here is derived from an EMBL/GenBank/DDBJ whole genome shotgun (WGS) entry which is preliminary data.</text>
</comment>
<gene>
    <name evidence="1" type="ORF">JX265_004171</name>
</gene>
<dbReference type="Proteomes" id="UP000829685">
    <property type="component" value="Unassembled WGS sequence"/>
</dbReference>
<protein>
    <submittedName>
        <fullName evidence="1">Uncharacterized protein</fullName>
    </submittedName>
</protein>
<dbReference type="Gene3D" id="3.40.50.720">
    <property type="entry name" value="NAD(P)-binding Rossmann-like Domain"/>
    <property type="match status" value="1"/>
</dbReference>
<evidence type="ECO:0000313" key="1">
    <source>
        <dbReference type="EMBL" id="KAI1876645.1"/>
    </source>
</evidence>
<organism evidence="1 2">
    <name type="scientific">Neoarthrinium moseri</name>
    <dbReference type="NCBI Taxonomy" id="1658444"/>
    <lineage>
        <taxon>Eukaryota</taxon>
        <taxon>Fungi</taxon>
        <taxon>Dikarya</taxon>
        <taxon>Ascomycota</taxon>
        <taxon>Pezizomycotina</taxon>
        <taxon>Sordariomycetes</taxon>
        <taxon>Xylariomycetidae</taxon>
        <taxon>Amphisphaeriales</taxon>
        <taxon>Apiosporaceae</taxon>
        <taxon>Neoarthrinium</taxon>
    </lineage>
</organism>
<name>A0A9P9WRP5_9PEZI</name>
<evidence type="ECO:0000313" key="2">
    <source>
        <dbReference type="Proteomes" id="UP000829685"/>
    </source>
</evidence>
<keyword evidence="2" id="KW-1185">Reference proteome</keyword>
<sequence length="176" mass="19649">MERYPPTIPDDLELLVKPSVDADKQGRGYQRHATTKLAITTWISWLVAYLLQKDPNLNKITVVAINPGGLIDSRALRTNTPMSMAVMQTLVLKPLLPLLRFLMGPTIRPAAPAGVDVVDIALDPKFAAERGFFTLLQKDESSPESRDEQTQSRLWTQTLTWVKINKDNTLIPLGDT</sequence>
<dbReference type="AlphaFoldDB" id="A0A9P9WRP5"/>
<accession>A0A9P9WRP5</accession>
<proteinExistence type="predicted"/>
<dbReference type="EMBL" id="JAFIMR010000007">
    <property type="protein sequence ID" value="KAI1876645.1"/>
    <property type="molecule type" value="Genomic_DNA"/>
</dbReference>